<dbReference type="InParanoid" id="A0DX84"/>
<dbReference type="RefSeq" id="XP_001455048.1">
    <property type="nucleotide sequence ID" value="XM_001455011.1"/>
</dbReference>
<reference evidence="2 3" key="1">
    <citation type="journal article" date="2006" name="Nature">
        <title>Global trends of whole-genome duplications revealed by the ciliate Paramecium tetraurelia.</title>
        <authorList>
            <consortium name="Genoscope"/>
            <person name="Aury J.-M."/>
            <person name="Jaillon O."/>
            <person name="Duret L."/>
            <person name="Noel B."/>
            <person name="Jubin C."/>
            <person name="Porcel B.M."/>
            <person name="Segurens B."/>
            <person name="Daubin V."/>
            <person name="Anthouard V."/>
            <person name="Aiach N."/>
            <person name="Arnaiz O."/>
            <person name="Billaut A."/>
            <person name="Beisson J."/>
            <person name="Blanc I."/>
            <person name="Bouhouche K."/>
            <person name="Camara F."/>
            <person name="Duharcourt S."/>
            <person name="Guigo R."/>
            <person name="Gogendeau D."/>
            <person name="Katinka M."/>
            <person name="Keller A.-M."/>
            <person name="Kissmehl R."/>
            <person name="Klotz C."/>
            <person name="Koll F."/>
            <person name="Le Moue A."/>
            <person name="Lepere C."/>
            <person name="Malinsky S."/>
            <person name="Nowacki M."/>
            <person name="Nowak J.K."/>
            <person name="Plattner H."/>
            <person name="Poulain J."/>
            <person name="Ruiz F."/>
            <person name="Serrano V."/>
            <person name="Zagulski M."/>
            <person name="Dessen P."/>
            <person name="Betermier M."/>
            <person name="Weissenbach J."/>
            <person name="Scarpelli C."/>
            <person name="Schachter V."/>
            <person name="Sperling L."/>
            <person name="Meyer E."/>
            <person name="Cohen J."/>
            <person name="Wincker P."/>
        </authorList>
    </citation>
    <scope>NUCLEOTIDE SEQUENCE [LARGE SCALE GENOMIC DNA]</scope>
    <source>
        <strain evidence="2 3">Stock d4-2</strain>
    </source>
</reference>
<evidence type="ECO:0000313" key="3">
    <source>
        <dbReference type="Proteomes" id="UP000000600"/>
    </source>
</evidence>
<feature type="region of interest" description="Disordered" evidence="1">
    <location>
        <begin position="1"/>
        <end position="20"/>
    </location>
</feature>
<protein>
    <submittedName>
        <fullName evidence="2">Uncharacterized protein</fullName>
    </submittedName>
</protein>
<dbReference type="Proteomes" id="UP000000600">
    <property type="component" value="Unassembled WGS sequence"/>
</dbReference>
<dbReference type="HOGENOM" id="CLU_1630247_0_0_1"/>
<proteinExistence type="predicted"/>
<evidence type="ECO:0000256" key="1">
    <source>
        <dbReference type="SAM" id="MobiDB-lite"/>
    </source>
</evidence>
<dbReference type="GeneID" id="5040833"/>
<organism evidence="2 3">
    <name type="scientific">Paramecium tetraurelia</name>
    <dbReference type="NCBI Taxonomy" id="5888"/>
    <lineage>
        <taxon>Eukaryota</taxon>
        <taxon>Sar</taxon>
        <taxon>Alveolata</taxon>
        <taxon>Ciliophora</taxon>
        <taxon>Intramacronucleata</taxon>
        <taxon>Oligohymenophorea</taxon>
        <taxon>Peniculida</taxon>
        <taxon>Parameciidae</taxon>
        <taxon>Paramecium</taxon>
    </lineage>
</organism>
<gene>
    <name evidence="2" type="ORF">GSPATT00021283001</name>
</gene>
<keyword evidence="3" id="KW-1185">Reference proteome</keyword>
<feature type="compositionally biased region" description="Polar residues" evidence="1">
    <location>
        <begin position="1"/>
        <end position="13"/>
    </location>
</feature>
<name>A0DX84_PARTE</name>
<dbReference type="AlphaFoldDB" id="A0DX84"/>
<accession>A0DX84</accession>
<dbReference type="EMBL" id="CT868629">
    <property type="protein sequence ID" value="CAK87651.1"/>
    <property type="molecule type" value="Genomic_DNA"/>
</dbReference>
<dbReference type="KEGG" id="ptm:GSPATT00021283001"/>
<sequence length="163" mass="19077">MIGDQTLANSNTIKETEEQIRRNSEKIAMIEERKKRGIKGQNQQGLKNNRMRMKEIAQQLGIEATDLKKGITHKNIAAETQEEETKEAQSMNNNKVERGEKIQPYWYISYTKYLYYPKQKRENKSLDGYQEISKGFKLIKRIVRKMEKSDTQHAPIELKALDA</sequence>
<feature type="region of interest" description="Disordered" evidence="1">
    <location>
        <begin position="77"/>
        <end position="96"/>
    </location>
</feature>
<evidence type="ECO:0000313" key="2">
    <source>
        <dbReference type="EMBL" id="CAK87651.1"/>
    </source>
</evidence>